<dbReference type="PANTHER" id="PTHR20883">
    <property type="entry name" value="PHYTANOYL-COA DIOXYGENASE DOMAIN CONTAINING 1"/>
    <property type="match status" value="1"/>
</dbReference>
<dbReference type="SUPFAM" id="SSF51197">
    <property type="entry name" value="Clavaminate synthase-like"/>
    <property type="match status" value="1"/>
</dbReference>
<evidence type="ECO:0000256" key="1">
    <source>
        <dbReference type="ARBA" id="ARBA00001954"/>
    </source>
</evidence>
<keyword evidence="3" id="KW-1185">Reference proteome</keyword>
<dbReference type="Gene3D" id="2.60.120.620">
    <property type="entry name" value="q2cbj1_9rhob like domain"/>
    <property type="match status" value="1"/>
</dbReference>
<organism evidence="2 3">
    <name type="scientific">Sphingomonas colocasiae</name>
    <dbReference type="NCBI Taxonomy" id="1848973"/>
    <lineage>
        <taxon>Bacteria</taxon>
        <taxon>Pseudomonadati</taxon>
        <taxon>Pseudomonadota</taxon>
        <taxon>Alphaproteobacteria</taxon>
        <taxon>Sphingomonadales</taxon>
        <taxon>Sphingomonadaceae</taxon>
        <taxon>Sphingomonas</taxon>
    </lineage>
</organism>
<evidence type="ECO:0000313" key="3">
    <source>
        <dbReference type="Proteomes" id="UP000706039"/>
    </source>
</evidence>
<accession>A0ABS7PPU7</accession>
<dbReference type="Pfam" id="PF05721">
    <property type="entry name" value="PhyH"/>
    <property type="match status" value="1"/>
</dbReference>
<name>A0ABS7PPU7_9SPHN</name>
<dbReference type="RefSeq" id="WP_222990383.1">
    <property type="nucleotide sequence ID" value="NZ_JAINVV010000005.1"/>
</dbReference>
<dbReference type="Proteomes" id="UP000706039">
    <property type="component" value="Unassembled WGS sequence"/>
</dbReference>
<proteinExistence type="predicted"/>
<evidence type="ECO:0000313" key="2">
    <source>
        <dbReference type="EMBL" id="MBY8823266.1"/>
    </source>
</evidence>
<dbReference type="EMBL" id="JAINVV010000005">
    <property type="protein sequence ID" value="MBY8823266.1"/>
    <property type="molecule type" value="Genomic_DNA"/>
</dbReference>
<gene>
    <name evidence="2" type="ORF">K7G82_13250</name>
</gene>
<sequence length="299" mass="32642">MHSTASPSRQSAPWTQALSQQGYCIIPDALPGELVRDLDATLDPHFEATPFGRGNFYGEKTKRFGRLLSRAPASALLVEHPLVIEIVETLLGRWCDHVQLNLTQAIEIHPGEAAQVPHRDQDMWHAEKGRLEYVINVMWPLTAFSAENGATLIWPGTHGEHALDAPPQTAPIAAEAEPGSAILFLGSTLHSGGANISHASRRGLVVGYSLGWLKAYENPYLAYPPQVARHFPPRLAALVGYRQHRPNLGNFEGQCPTVLFQDEVPQALAATDALMPEQAAMIAAWRAGKRDSAGQRHSP</sequence>
<dbReference type="GO" id="GO:0051213">
    <property type="term" value="F:dioxygenase activity"/>
    <property type="evidence" value="ECO:0007669"/>
    <property type="project" value="UniProtKB-KW"/>
</dbReference>
<dbReference type="PANTHER" id="PTHR20883:SF48">
    <property type="entry name" value="ECTOINE DIOXYGENASE"/>
    <property type="match status" value="1"/>
</dbReference>
<keyword evidence="2" id="KW-0560">Oxidoreductase</keyword>
<comment type="cofactor">
    <cofactor evidence="1">
        <name>Fe(2+)</name>
        <dbReference type="ChEBI" id="CHEBI:29033"/>
    </cofactor>
</comment>
<keyword evidence="2" id="KW-0223">Dioxygenase</keyword>
<protein>
    <submittedName>
        <fullName evidence="2">Phytanoyl-CoA dioxygenase family protein</fullName>
    </submittedName>
</protein>
<comment type="caution">
    <text evidence="2">The sequence shown here is derived from an EMBL/GenBank/DDBJ whole genome shotgun (WGS) entry which is preliminary data.</text>
</comment>
<reference evidence="2 3" key="1">
    <citation type="submission" date="2021-08" db="EMBL/GenBank/DDBJ databases">
        <authorList>
            <person name="Tuo L."/>
        </authorList>
    </citation>
    <scope>NUCLEOTIDE SEQUENCE [LARGE SCALE GENOMIC DNA]</scope>
    <source>
        <strain evidence="2 3">JCM 31229</strain>
    </source>
</reference>
<dbReference type="InterPro" id="IPR008775">
    <property type="entry name" value="Phytyl_CoA_dOase-like"/>
</dbReference>